<feature type="domain" description="Gp5/Type VI secretion system Vgr protein OB-fold" evidence="5">
    <location>
        <begin position="397"/>
        <end position="466"/>
    </location>
</feature>
<evidence type="ECO:0000256" key="3">
    <source>
        <dbReference type="ARBA" id="ARBA00022525"/>
    </source>
</evidence>
<feature type="compositionally biased region" description="Low complexity" evidence="4">
    <location>
        <begin position="673"/>
        <end position="687"/>
    </location>
</feature>
<dbReference type="Pfam" id="PF04717">
    <property type="entry name" value="Phage_base_V"/>
    <property type="match status" value="1"/>
</dbReference>
<dbReference type="PANTHER" id="PTHR32305:SF15">
    <property type="entry name" value="PROTEIN RHSA-RELATED"/>
    <property type="match status" value="1"/>
</dbReference>
<keyword evidence="3" id="KW-0964">Secreted</keyword>
<accession>A0A426VGY0</accession>
<evidence type="ECO:0000256" key="2">
    <source>
        <dbReference type="ARBA" id="ARBA00005558"/>
    </source>
</evidence>
<name>A0A426VGY0_9BURK</name>
<evidence type="ECO:0000259" key="6">
    <source>
        <dbReference type="Pfam" id="PF22178"/>
    </source>
</evidence>
<dbReference type="EMBL" id="RSED01000001">
    <property type="protein sequence ID" value="RRS06144.1"/>
    <property type="molecule type" value="Genomic_DNA"/>
</dbReference>
<sequence length="698" mass="77188">MPGEDRIERIIMALLAELTCDVPGKGKMQLMSLSASEGLSRPFEYQVEILSDKPDLDLEKFLGKSMSIALELPEGKRHFNGLVARFAHSGRRTKQFFHYQATLRPWLWFLSRTQDCKIFQEKTVVQIVEEVFADHAGIKKVSKKLTGTYTPWDYCVQYRESDMNFVTRLLEQEGIYYYFEHTAGGHEMVLCDNASAHHSVALYEKIPYKANWSEAHGDQGETIQSWSVGVQVLPTKVVLADYDFERPSVALRKDSAVARQHDLNSYEVFDYPGEYTKDGDGTAYAKARAQEQQAGYQVASGQSDARGLTCGTTFKVDGLPNKALDGEYLVLSTNIYIEEGAEIGGEEGSDGHYSCDFQVMPTADKYRAPRLTPKPMVYGPQTAMVVGPAAVKPHDVHTDKYGRIKVQFHWDRLGKKDDKSSCWVRVSQPWAGKNFGAISLPRVGDEVVVSFLEGDPDQPLITGRVYNAEYMPPHALPANASVTTMLSRSMASTDKAQSNEFRFEDKPGSEYIWLQAQKDFHREVENNDYDTVKADQFITLKGKRQELVEKDVEQIVYGKVTTTFLKDHHNSVGGDWLQTTTGVINLHSDGDFVVDTKANVGVNAMQGIDIKATQDMKGAAMNVHLKGDMNVTIEAGMTLTLKAGAGSIVIGPATISIDAPLVNINCGGRAGSASPASPPAVAAPVEAIKPEPDKDPLF</sequence>
<dbReference type="Gene3D" id="4.10.220.110">
    <property type="match status" value="1"/>
</dbReference>
<dbReference type="SUPFAM" id="SSF69349">
    <property type="entry name" value="Phage fibre proteins"/>
    <property type="match status" value="1"/>
</dbReference>
<dbReference type="NCBIfam" id="TIGR03361">
    <property type="entry name" value="VI_Rhs_Vgr"/>
    <property type="match status" value="1"/>
</dbReference>
<dbReference type="InterPro" id="IPR054030">
    <property type="entry name" value="Gp5_Vgr_C"/>
</dbReference>
<dbReference type="NCBIfam" id="TIGR01646">
    <property type="entry name" value="vgr_GE"/>
    <property type="match status" value="1"/>
</dbReference>
<evidence type="ECO:0000313" key="8">
    <source>
        <dbReference type="Proteomes" id="UP000269265"/>
    </source>
</evidence>
<keyword evidence="8" id="KW-1185">Reference proteome</keyword>
<feature type="domain" description="Gp5/Type VI secretion system Vgr C-terminal trimerisation" evidence="6">
    <location>
        <begin position="484"/>
        <end position="580"/>
    </location>
</feature>
<dbReference type="Gene3D" id="2.40.50.230">
    <property type="entry name" value="Gp5 N-terminal domain"/>
    <property type="match status" value="1"/>
</dbReference>
<dbReference type="PANTHER" id="PTHR32305">
    <property type="match status" value="1"/>
</dbReference>
<feature type="region of interest" description="Disordered" evidence="4">
    <location>
        <begin position="672"/>
        <end position="698"/>
    </location>
</feature>
<evidence type="ECO:0000259" key="5">
    <source>
        <dbReference type="Pfam" id="PF04717"/>
    </source>
</evidence>
<dbReference type="Gene3D" id="2.30.110.50">
    <property type="match status" value="1"/>
</dbReference>
<dbReference type="Proteomes" id="UP000269265">
    <property type="component" value="Unassembled WGS sequence"/>
</dbReference>
<dbReference type="InterPro" id="IPR017847">
    <property type="entry name" value="T6SS_RhsGE_Vgr_subset"/>
</dbReference>
<gene>
    <name evidence="7" type="primary">tssI</name>
    <name evidence="7" type="ORF">EIP75_00645</name>
</gene>
<organism evidence="7 8">
    <name type="scientific">Aquabacterium soli</name>
    <dbReference type="NCBI Taxonomy" id="2493092"/>
    <lineage>
        <taxon>Bacteria</taxon>
        <taxon>Pseudomonadati</taxon>
        <taxon>Pseudomonadota</taxon>
        <taxon>Betaproteobacteria</taxon>
        <taxon>Burkholderiales</taxon>
        <taxon>Aquabacterium</taxon>
    </lineage>
</organism>
<dbReference type="Pfam" id="PF22178">
    <property type="entry name" value="Gp5_trimer_C"/>
    <property type="match status" value="1"/>
</dbReference>
<dbReference type="InterPro" id="IPR006531">
    <property type="entry name" value="Gp5/Vgr_OB"/>
</dbReference>
<comment type="similarity">
    <text evidence="2">Belongs to the VgrG protein family.</text>
</comment>
<dbReference type="InterPro" id="IPR037026">
    <property type="entry name" value="Vgr_OB-fold_dom_sf"/>
</dbReference>
<comment type="caution">
    <text evidence="7">The sequence shown here is derived from an EMBL/GenBank/DDBJ whole genome shotgun (WGS) entry which is preliminary data.</text>
</comment>
<protein>
    <submittedName>
        <fullName evidence="7">Type VI secretion system tip protein VgrG</fullName>
    </submittedName>
</protein>
<evidence type="ECO:0000313" key="7">
    <source>
        <dbReference type="EMBL" id="RRS06144.1"/>
    </source>
</evidence>
<dbReference type="Pfam" id="PF05954">
    <property type="entry name" value="Phage_GPD"/>
    <property type="match status" value="1"/>
</dbReference>
<dbReference type="SUPFAM" id="SSF69279">
    <property type="entry name" value="Phage tail proteins"/>
    <property type="match status" value="2"/>
</dbReference>
<dbReference type="InterPro" id="IPR006533">
    <property type="entry name" value="T6SS_Vgr_RhsGE"/>
</dbReference>
<feature type="compositionally biased region" description="Basic and acidic residues" evidence="4">
    <location>
        <begin position="688"/>
        <end position="698"/>
    </location>
</feature>
<proteinExistence type="inferred from homology"/>
<evidence type="ECO:0000256" key="4">
    <source>
        <dbReference type="SAM" id="MobiDB-lite"/>
    </source>
</evidence>
<dbReference type="InterPro" id="IPR050708">
    <property type="entry name" value="T6SS_VgrG/RHS"/>
</dbReference>
<comment type="subcellular location">
    <subcellularLocation>
        <location evidence="1">Secreted</location>
    </subcellularLocation>
</comment>
<dbReference type="GO" id="GO:0005576">
    <property type="term" value="C:extracellular region"/>
    <property type="evidence" value="ECO:0007669"/>
    <property type="project" value="UniProtKB-SubCell"/>
</dbReference>
<dbReference type="AlphaFoldDB" id="A0A426VGY0"/>
<dbReference type="Gene3D" id="3.55.50.10">
    <property type="entry name" value="Baseplate protein-like domains"/>
    <property type="match status" value="1"/>
</dbReference>
<evidence type="ECO:0000256" key="1">
    <source>
        <dbReference type="ARBA" id="ARBA00004613"/>
    </source>
</evidence>
<reference evidence="7 8" key="1">
    <citation type="submission" date="2018-12" db="EMBL/GenBank/DDBJ databases">
        <title>The whole draft genome of Aquabacterium sp. SJQ9.</title>
        <authorList>
            <person name="Sun L."/>
            <person name="Gao X."/>
            <person name="Chen W."/>
            <person name="Huang K."/>
        </authorList>
    </citation>
    <scope>NUCLEOTIDE SEQUENCE [LARGE SCALE GENOMIC DNA]</scope>
    <source>
        <strain evidence="7 8">SJQ9</strain>
    </source>
</reference>
<dbReference type="SUPFAM" id="SSF69255">
    <property type="entry name" value="gp5 N-terminal domain-like"/>
    <property type="match status" value="1"/>
</dbReference>